<evidence type="ECO:0000313" key="2">
    <source>
        <dbReference type="Proteomes" id="UP000292052"/>
    </source>
</evidence>
<gene>
    <name evidence="1" type="ORF">BDFB_012212</name>
</gene>
<dbReference type="EMBL" id="QDEB01048408">
    <property type="protein sequence ID" value="RZC37875.1"/>
    <property type="molecule type" value="Genomic_DNA"/>
</dbReference>
<proteinExistence type="predicted"/>
<reference evidence="1 2" key="1">
    <citation type="submission" date="2017-03" db="EMBL/GenBank/DDBJ databases">
        <title>Genome of the blue death feigning beetle - Asbolus verrucosus.</title>
        <authorList>
            <person name="Rider S.D."/>
        </authorList>
    </citation>
    <scope>NUCLEOTIDE SEQUENCE [LARGE SCALE GENOMIC DNA]</scope>
    <source>
        <strain evidence="1">Butters</strain>
        <tissue evidence="1">Head and leg muscle</tissue>
    </source>
</reference>
<dbReference type="OrthoDB" id="10275576at2759"/>
<sequence>MLTYSAPFSQGAESPRIKNPVQCDPWAFKGDWPGFGAPGHEHRILAVSEPIIHVQTGPFRRKSTIQQQPHQIIDFPFRITV</sequence>
<evidence type="ECO:0000313" key="1">
    <source>
        <dbReference type="EMBL" id="RZC37875.1"/>
    </source>
</evidence>
<dbReference type="AlphaFoldDB" id="A0A482VYH2"/>
<organism evidence="1 2">
    <name type="scientific">Asbolus verrucosus</name>
    <name type="common">Desert ironclad beetle</name>
    <dbReference type="NCBI Taxonomy" id="1661398"/>
    <lineage>
        <taxon>Eukaryota</taxon>
        <taxon>Metazoa</taxon>
        <taxon>Ecdysozoa</taxon>
        <taxon>Arthropoda</taxon>
        <taxon>Hexapoda</taxon>
        <taxon>Insecta</taxon>
        <taxon>Pterygota</taxon>
        <taxon>Neoptera</taxon>
        <taxon>Endopterygota</taxon>
        <taxon>Coleoptera</taxon>
        <taxon>Polyphaga</taxon>
        <taxon>Cucujiformia</taxon>
        <taxon>Tenebrionidae</taxon>
        <taxon>Pimeliinae</taxon>
        <taxon>Asbolus</taxon>
    </lineage>
</organism>
<accession>A0A482VYH2</accession>
<comment type="caution">
    <text evidence="1">The sequence shown here is derived from an EMBL/GenBank/DDBJ whole genome shotgun (WGS) entry which is preliminary data.</text>
</comment>
<name>A0A482VYH2_ASBVE</name>
<protein>
    <submittedName>
        <fullName evidence="1">Uncharacterized protein</fullName>
    </submittedName>
</protein>
<keyword evidence="2" id="KW-1185">Reference proteome</keyword>
<dbReference type="Proteomes" id="UP000292052">
    <property type="component" value="Unassembled WGS sequence"/>
</dbReference>